<organism evidence="9 10">
    <name type="scientific">Suillus discolor</name>
    <dbReference type="NCBI Taxonomy" id="1912936"/>
    <lineage>
        <taxon>Eukaryota</taxon>
        <taxon>Fungi</taxon>
        <taxon>Dikarya</taxon>
        <taxon>Basidiomycota</taxon>
        <taxon>Agaricomycotina</taxon>
        <taxon>Agaricomycetes</taxon>
        <taxon>Agaricomycetidae</taxon>
        <taxon>Boletales</taxon>
        <taxon>Suillineae</taxon>
        <taxon>Suillaceae</taxon>
        <taxon>Suillus</taxon>
    </lineage>
</organism>
<evidence type="ECO:0000256" key="6">
    <source>
        <dbReference type="SAM" id="Phobius"/>
    </source>
</evidence>
<dbReference type="PANTHER" id="PTHR39469">
    <property type="entry name" value="CHROMOSOME 1, WHOLE GENOME SHOTGUN SEQUENCE"/>
    <property type="match status" value="1"/>
</dbReference>
<feature type="transmembrane region" description="Helical" evidence="6">
    <location>
        <begin position="254"/>
        <end position="277"/>
    </location>
</feature>
<feature type="transmembrane region" description="Helical" evidence="6">
    <location>
        <begin position="175"/>
        <end position="196"/>
    </location>
</feature>
<dbReference type="OrthoDB" id="102260at2759"/>
<comment type="caution">
    <text evidence="9">The sequence shown here is derived from an EMBL/GenBank/DDBJ whole genome shotgun (WGS) entry which is preliminary data.</text>
</comment>
<evidence type="ECO:0000256" key="7">
    <source>
        <dbReference type="SAM" id="SignalP"/>
    </source>
</evidence>
<feature type="region of interest" description="Disordered" evidence="5">
    <location>
        <begin position="574"/>
        <end position="593"/>
    </location>
</feature>
<proteinExistence type="predicted"/>
<evidence type="ECO:0000256" key="3">
    <source>
        <dbReference type="ARBA" id="ARBA00022989"/>
    </source>
</evidence>
<feature type="transmembrane region" description="Helical" evidence="6">
    <location>
        <begin position="140"/>
        <end position="163"/>
    </location>
</feature>
<feature type="compositionally biased region" description="Polar residues" evidence="5">
    <location>
        <begin position="617"/>
        <end position="627"/>
    </location>
</feature>
<feature type="region of interest" description="Disordered" evidence="5">
    <location>
        <begin position="607"/>
        <end position="627"/>
    </location>
</feature>
<feature type="transmembrane region" description="Helical" evidence="6">
    <location>
        <begin position="231"/>
        <end position="247"/>
    </location>
</feature>
<feature type="compositionally biased region" description="Basic and acidic residues" evidence="5">
    <location>
        <begin position="794"/>
        <end position="866"/>
    </location>
</feature>
<gene>
    <name evidence="9" type="ORF">F5147DRAFT_663243</name>
</gene>
<feature type="transmembrane region" description="Helical" evidence="6">
    <location>
        <begin position="203"/>
        <end position="225"/>
    </location>
</feature>
<keyword evidence="2 6" id="KW-0812">Transmembrane</keyword>
<keyword evidence="4 6" id="KW-0472">Membrane</keyword>
<evidence type="ECO:0000256" key="5">
    <source>
        <dbReference type="SAM" id="MobiDB-lite"/>
    </source>
</evidence>
<dbReference type="AlphaFoldDB" id="A0A9P7FJQ2"/>
<reference evidence="9" key="1">
    <citation type="journal article" date="2020" name="New Phytol.">
        <title>Comparative genomics reveals dynamic genome evolution in host specialist ectomycorrhizal fungi.</title>
        <authorList>
            <person name="Lofgren L.A."/>
            <person name="Nguyen N.H."/>
            <person name="Vilgalys R."/>
            <person name="Ruytinx J."/>
            <person name="Liao H.L."/>
            <person name="Branco S."/>
            <person name="Kuo A."/>
            <person name="LaButti K."/>
            <person name="Lipzen A."/>
            <person name="Andreopoulos W."/>
            <person name="Pangilinan J."/>
            <person name="Riley R."/>
            <person name="Hundley H."/>
            <person name="Na H."/>
            <person name="Barry K."/>
            <person name="Grigoriev I.V."/>
            <person name="Stajich J.E."/>
            <person name="Kennedy P.G."/>
        </authorList>
    </citation>
    <scope>NUCLEOTIDE SEQUENCE</scope>
    <source>
        <strain evidence="9">FC423</strain>
    </source>
</reference>
<feature type="transmembrane region" description="Helical" evidence="6">
    <location>
        <begin position="313"/>
        <end position="331"/>
    </location>
</feature>
<evidence type="ECO:0000313" key="9">
    <source>
        <dbReference type="EMBL" id="KAG2120765.1"/>
    </source>
</evidence>
<keyword evidence="3 6" id="KW-1133">Transmembrane helix</keyword>
<evidence type="ECO:0000256" key="4">
    <source>
        <dbReference type="ARBA" id="ARBA00023136"/>
    </source>
</evidence>
<evidence type="ECO:0000256" key="1">
    <source>
        <dbReference type="ARBA" id="ARBA00004141"/>
    </source>
</evidence>
<dbReference type="EMBL" id="JABBWM010000001">
    <property type="protein sequence ID" value="KAG2120765.1"/>
    <property type="molecule type" value="Genomic_DNA"/>
</dbReference>
<dbReference type="RefSeq" id="XP_041300141.1">
    <property type="nucleotide sequence ID" value="XM_041434861.1"/>
</dbReference>
<feature type="region of interest" description="Disordered" evidence="5">
    <location>
        <begin position="538"/>
        <end position="563"/>
    </location>
</feature>
<feature type="chain" id="PRO_5040494363" description="TM7S3/TM198-like domain-containing protein" evidence="7">
    <location>
        <begin position="27"/>
        <end position="947"/>
    </location>
</feature>
<feature type="region of interest" description="Disordered" evidence="5">
    <location>
        <begin position="463"/>
        <end position="482"/>
    </location>
</feature>
<protein>
    <recommendedName>
        <fullName evidence="8">TM7S3/TM198-like domain-containing protein</fullName>
    </recommendedName>
</protein>
<comment type="subcellular location">
    <subcellularLocation>
        <location evidence="1">Membrane</location>
        <topology evidence="1">Multi-pass membrane protein</topology>
    </subcellularLocation>
</comment>
<keyword evidence="7" id="KW-0732">Signal</keyword>
<dbReference type="GeneID" id="64697120"/>
<feature type="compositionally biased region" description="Polar residues" evidence="5">
    <location>
        <begin position="872"/>
        <end position="882"/>
    </location>
</feature>
<accession>A0A9P7FJQ2</accession>
<dbReference type="Proteomes" id="UP000823399">
    <property type="component" value="Unassembled WGS sequence"/>
</dbReference>
<feature type="transmembrane region" description="Helical" evidence="6">
    <location>
        <begin position="114"/>
        <end position="133"/>
    </location>
</feature>
<dbReference type="InterPro" id="IPR025256">
    <property type="entry name" value="TM7S3/TM198-like_dom"/>
</dbReference>
<feature type="domain" description="TM7S3/TM198-like" evidence="8">
    <location>
        <begin position="119"/>
        <end position="328"/>
    </location>
</feature>
<feature type="signal peptide" evidence="7">
    <location>
        <begin position="1"/>
        <end position="26"/>
    </location>
</feature>
<dbReference type="Pfam" id="PF13886">
    <property type="entry name" value="TM7S3_TM198"/>
    <property type="match status" value="1"/>
</dbReference>
<name>A0A9P7FJQ2_9AGAM</name>
<dbReference type="PANTHER" id="PTHR39469:SF1">
    <property type="entry name" value="DUF4203 DOMAIN-CONTAINING PROTEIN"/>
    <property type="match status" value="1"/>
</dbReference>
<evidence type="ECO:0000256" key="2">
    <source>
        <dbReference type="ARBA" id="ARBA00022692"/>
    </source>
</evidence>
<feature type="region of interest" description="Disordered" evidence="5">
    <location>
        <begin position="793"/>
        <end position="947"/>
    </location>
</feature>
<sequence>MARAPPGLCLMLCLLLCSSLFFQVSAQSTNQTTASSGTPSPTVSANVTTFLTTSSYTLTSVSHSGNIATTITTVLPTVYNATSTVHANSSTPTSSASASSTPTPIVLATRITPAFGVLGAILIITGLPSAFWGHKNRWTSFFLIGFYTLSLVCFVLIVKFGILPAINPPSNTLQGMFVLASAVAGIMGGAFTIFFWKATKYFIGAWGGFAFGLWIQCFKNGGLITPVGMRWILYIACTVVAFVLCTIPKLHWHMLLVATAFVGSSAFILGVDCYTTAGLKEFYVWNLGFTSLFPKYVSNGIAFPVTQTMEIELGLIGAIALMGGAVQLRILRILQRKLKEIAEEEKKRDEEAEINAAGKFRELSTEQEEWERDHPSLGMHGRTASGYSGTPLMKDFPTRSSQDGRASVFTLVGGRGRYTSGVSEFMAAPAPDEDIKRVARESQAPGALPVLDLGLGIQHDVPSGFITDNDPDSSDTKHSDVKKAISSELEDLARKEELLAEIQTIRRSIDALRSETPGLDSDDSRSHRISLTSRRTLSYDLDNAIAPRPHTRPPRQPDPRGRAQSMELSKLIDTPPLGASIGRPTSVPLRDDDWDSYVRDRKLLQPPAGVTAPIPTSRVSTTGSLSAQQRLPIPPAVTEALSQRKQREILLDPSIGPDTSAKDTSDEDAPIATLVSAQRKPKSYFNSTIPAVLAPSHPPAAAARYPPAILSRSTSLLPEPERSNIPIVLPPTRPLKAAVAEPSSNIPMIIPRGQSANIAAPVAKKPEPQRVATFEEMEERHREKMRGLQAPITEAEKQNAELQAAKDRWERSKTAEREAVNRRQAEKAAGIAREEKEKLRRRSEDKTGPEDDKNLERRPKGIRADKLAAINGVNNPSSSKRQSVLRVEDWQRHQQDVELGVRPERAAGAKRDSRGMKTEANATVPFPGQSRPMDRRRSAGVPRDPPS</sequence>
<keyword evidence="10" id="KW-1185">Reference proteome</keyword>
<evidence type="ECO:0000313" key="10">
    <source>
        <dbReference type="Proteomes" id="UP000823399"/>
    </source>
</evidence>
<feature type="compositionally biased region" description="Basic and acidic residues" evidence="5">
    <location>
        <begin position="886"/>
        <end position="917"/>
    </location>
</feature>
<dbReference type="GO" id="GO:0016020">
    <property type="term" value="C:membrane"/>
    <property type="evidence" value="ECO:0007669"/>
    <property type="project" value="UniProtKB-SubCell"/>
</dbReference>
<evidence type="ECO:0000259" key="8">
    <source>
        <dbReference type="Pfam" id="PF13886"/>
    </source>
</evidence>
<feature type="region of interest" description="Disordered" evidence="5">
    <location>
        <begin position="514"/>
        <end position="533"/>
    </location>
</feature>